<dbReference type="Pfam" id="PF00550">
    <property type="entry name" value="PP-binding"/>
    <property type="match status" value="1"/>
</dbReference>
<dbReference type="InterPro" id="IPR036736">
    <property type="entry name" value="ACP-like_sf"/>
</dbReference>
<organism evidence="2 3">
    <name type="scientific">Streptomyces marincola</name>
    <dbReference type="NCBI Taxonomy" id="2878388"/>
    <lineage>
        <taxon>Bacteria</taxon>
        <taxon>Bacillati</taxon>
        <taxon>Actinomycetota</taxon>
        <taxon>Actinomycetes</taxon>
        <taxon>Kitasatosporales</taxon>
        <taxon>Streptomycetaceae</taxon>
        <taxon>Streptomyces</taxon>
    </lineage>
</organism>
<name>A0A1W7CVF8_9ACTN</name>
<evidence type="ECO:0000313" key="3">
    <source>
        <dbReference type="Proteomes" id="UP000194218"/>
    </source>
</evidence>
<protein>
    <recommendedName>
        <fullName evidence="1">Carrier domain-containing protein</fullName>
    </recommendedName>
</protein>
<reference evidence="2 3" key="1">
    <citation type="submission" date="2017-05" db="EMBL/GenBank/DDBJ databases">
        <title>Complete genome sequence of Streptomyces sp. SCSIO 03032 revealed the diverse biosynthetic pathways for its bioactive secondary metabolites.</title>
        <authorList>
            <person name="Ma L."/>
            <person name="Zhu Y."/>
            <person name="Zhang W."/>
            <person name="Zhang G."/>
            <person name="Tian X."/>
            <person name="Zhang S."/>
            <person name="Zhang C."/>
        </authorList>
    </citation>
    <scope>NUCLEOTIDE SEQUENCE [LARGE SCALE GENOMIC DNA]</scope>
    <source>
        <strain evidence="2 3">SCSIO 03032</strain>
    </source>
</reference>
<dbReference type="AlphaFoldDB" id="A0A1W7CVF8"/>
<feature type="domain" description="Carrier" evidence="1">
    <location>
        <begin position="7"/>
        <end position="85"/>
    </location>
</feature>
<keyword evidence="3" id="KW-1185">Reference proteome</keyword>
<dbReference type="EMBL" id="CP021121">
    <property type="protein sequence ID" value="ARQ68813.1"/>
    <property type="molecule type" value="Genomic_DNA"/>
</dbReference>
<dbReference type="OrthoDB" id="3872735at2"/>
<sequence>MTDVGVPGRGELARIIREAVSDVLGTDPEEIEETTDLRAEFRIDSLELMDIGARLETALRVALPVSDLTEAVTVGEAIDLVLSRLERPA</sequence>
<dbReference type="PROSITE" id="PS50075">
    <property type="entry name" value="CARRIER"/>
    <property type="match status" value="1"/>
</dbReference>
<dbReference type="Proteomes" id="UP000194218">
    <property type="component" value="Chromosome"/>
</dbReference>
<evidence type="ECO:0000259" key="1">
    <source>
        <dbReference type="PROSITE" id="PS50075"/>
    </source>
</evidence>
<dbReference type="SUPFAM" id="SSF47336">
    <property type="entry name" value="ACP-like"/>
    <property type="match status" value="1"/>
</dbReference>
<dbReference type="RefSeq" id="WP_086158317.1">
    <property type="nucleotide sequence ID" value="NZ_CP021121.1"/>
</dbReference>
<proteinExistence type="predicted"/>
<dbReference type="Gene3D" id="1.10.1200.10">
    <property type="entry name" value="ACP-like"/>
    <property type="match status" value="1"/>
</dbReference>
<evidence type="ECO:0000313" key="2">
    <source>
        <dbReference type="EMBL" id="ARQ68813.1"/>
    </source>
</evidence>
<dbReference type="KEGG" id="smao:CAG99_08015"/>
<accession>A0A1W7CVF8</accession>
<dbReference type="InterPro" id="IPR009081">
    <property type="entry name" value="PP-bd_ACP"/>
</dbReference>
<gene>
    <name evidence="2" type="ORF">CAG99_08015</name>
</gene>